<evidence type="ECO:0000256" key="1">
    <source>
        <dbReference type="ARBA" id="ARBA00008348"/>
    </source>
</evidence>
<protein>
    <recommendedName>
        <fullName evidence="4">Pseudouridine synthase</fullName>
        <ecNumber evidence="4">5.4.99.-</ecNumber>
    </recommendedName>
</protein>
<gene>
    <name evidence="6" type="ORF">IAB02_09345</name>
</gene>
<dbReference type="SMART" id="SM00363">
    <property type="entry name" value="S4"/>
    <property type="match status" value="1"/>
</dbReference>
<dbReference type="InterPro" id="IPR050343">
    <property type="entry name" value="RsuA_PseudoU_synthase"/>
</dbReference>
<feature type="domain" description="RNA-binding S4" evidence="5">
    <location>
        <begin position="4"/>
        <end position="71"/>
    </location>
</feature>
<accession>A0A9D1ID49</accession>
<dbReference type="Gene3D" id="3.30.70.1560">
    <property type="entry name" value="Alpha-L RNA-binding motif"/>
    <property type="match status" value="1"/>
</dbReference>
<dbReference type="GO" id="GO:0000455">
    <property type="term" value="P:enzyme-directed rRNA pseudouridine synthesis"/>
    <property type="evidence" value="ECO:0007669"/>
    <property type="project" value="UniProtKB-ARBA"/>
</dbReference>
<evidence type="ECO:0000313" key="7">
    <source>
        <dbReference type="Proteomes" id="UP000824072"/>
    </source>
</evidence>
<dbReference type="SUPFAM" id="SSF55120">
    <property type="entry name" value="Pseudouridine synthase"/>
    <property type="match status" value="1"/>
</dbReference>
<name>A0A9D1ID49_9FIRM</name>
<evidence type="ECO:0000313" key="6">
    <source>
        <dbReference type="EMBL" id="HIU34755.1"/>
    </source>
</evidence>
<dbReference type="Gene3D" id="3.10.290.10">
    <property type="entry name" value="RNA-binding S4 domain"/>
    <property type="match status" value="1"/>
</dbReference>
<comment type="caution">
    <text evidence="6">The sequence shown here is derived from an EMBL/GenBank/DDBJ whole genome shotgun (WGS) entry which is preliminary data.</text>
</comment>
<dbReference type="FunFam" id="3.10.290.10:FF:000003">
    <property type="entry name" value="Pseudouridine synthase"/>
    <property type="match status" value="1"/>
</dbReference>
<comment type="similarity">
    <text evidence="1 4">Belongs to the pseudouridine synthase RsuA family.</text>
</comment>
<dbReference type="Pfam" id="PF00849">
    <property type="entry name" value="PseudoU_synth_2"/>
    <property type="match status" value="1"/>
</dbReference>
<reference evidence="6" key="1">
    <citation type="submission" date="2020-10" db="EMBL/GenBank/DDBJ databases">
        <authorList>
            <person name="Gilroy R."/>
        </authorList>
    </citation>
    <scope>NUCLEOTIDE SEQUENCE</scope>
    <source>
        <strain evidence="6">ChiHcec3-11533</strain>
    </source>
</reference>
<dbReference type="FunFam" id="3.30.70.1560:FF:000002">
    <property type="entry name" value="Pseudouridine synthase"/>
    <property type="match status" value="1"/>
</dbReference>
<dbReference type="InterPro" id="IPR002942">
    <property type="entry name" value="S4_RNA-bd"/>
</dbReference>
<dbReference type="CDD" id="cd00165">
    <property type="entry name" value="S4"/>
    <property type="match status" value="1"/>
</dbReference>
<proteinExistence type="inferred from homology"/>
<dbReference type="PROSITE" id="PS01149">
    <property type="entry name" value="PSI_RSU"/>
    <property type="match status" value="1"/>
</dbReference>
<dbReference type="GO" id="GO:0003723">
    <property type="term" value="F:RNA binding"/>
    <property type="evidence" value="ECO:0007669"/>
    <property type="project" value="UniProtKB-KW"/>
</dbReference>
<dbReference type="SUPFAM" id="SSF55174">
    <property type="entry name" value="Alpha-L RNA-binding motif"/>
    <property type="match status" value="1"/>
</dbReference>
<dbReference type="InterPro" id="IPR036986">
    <property type="entry name" value="S4_RNA-bd_sf"/>
</dbReference>
<evidence type="ECO:0000256" key="3">
    <source>
        <dbReference type="PROSITE-ProRule" id="PRU00182"/>
    </source>
</evidence>
<dbReference type="InterPro" id="IPR042092">
    <property type="entry name" value="PsdUridine_s_RsuA/RluB/E/F_cat"/>
</dbReference>
<evidence type="ECO:0000259" key="5">
    <source>
        <dbReference type="SMART" id="SM00363"/>
    </source>
</evidence>
<sequence length="246" mass="27912">MEAKRLNKYIADSGYCSRRQADRLIEEGRVTIDGRRGVLGDTVLPGCVVLVDRHPLSGRSEKVYLMLNKPRGIVCTADRREPLNIVSYLNYPERVFPVGRLDRESEGLILMTNDGEIVNRLLRARGGHEREYEVRVNAPVTAEFLQRMMAGVPILDTVTLPCRVRKTGEKSFNIVLVQGLNRQIRRMCEALGYTVTYLRRVRILHIRLGNLRPGEWRPLTPGELEGLRKAGILDAPSDAPAREEKK</sequence>
<dbReference type="Proteomes" id="UP000824072">
    <property type="component" value="Unassembled WGS sequence"/>
</dbReference>
<dbReference type="InterPro" id="IPR018496">
    <property type="entry name" value="PsdUridine_synth_RsuA/RluB_CS"/>
</dbReference>
<dbReference type="PROSITE" id="PS50889">
    <property type="entry name" value="S4"/>
    <property type="match status" value="1"/>
</dbReference>
<dbReference type="InterPro" id="IPR020094">
    <property type="entry name" value="TruA/RsuA/RluB/E/F_N"/>
</dbReference>
<dbReference type="Gene3D" id="3.30.70.580">
    <property type="entry name" value="Pseudouridine synthase I, catalytic domain, N-terminal subdomain"/>
    <property type="match status" value="1"/>
</dbReference>
<organism evidence="6 7">
    <name type="scientific">Candidatus Pullichristensenella excrementigallinarum</name>
    <dbReference type="NCBI Taxonomy" id="2840907"/>
    <lineage>
        <taxon>Bacteria</taxon>
        <taxon>Bacillati</taxon>
        <taxon>Bacillota</taxon>
        <taxon>Clostridia</taxon>
        <taxon>Candidatus Pullichristensenella</taxon>
    </lineage>
</organism>
<dbReference type="InterPro" id="IPR000748">
    <property type="entry name" value="PsdUridine_synth_RsuA/RluB/E/F"/>
</dbReference>
<reference evidence="6" key="2">
    <citation type="journal article" date="2021" name="PeerJ">
        <title>Extensive microbial diversity within the chicken gut microbiome revealed by metagenomics and culture.</title>
        <authorList>
            <person name="Gilroy R."/>
            <person name="Ravi A."/>
            <person name="Getino M."/>
            <person name="Pursley I."/>
            <person name="Horton D.L."/>
            <person name="Alikhan N.F."/>
            <person name="Baker D."/>
            <person name="Gharbi K."/>
            <person name="Hall N."/>
            <person name="Watson M."/>
            <person name="Adriaenssens E.M."/>
            <person name="Foster-Nyarko E."/>
            <person name="Jarju S."/>
            <person name="Secka A."/>
            <person name="Antonio M."/>
            <person name="Oren A."/>
            <person name="Chaudhuri R.R."/>
            <person name="La Ragione R."/>
            <person name="Hildebrand F."/>
            <person name="Pallen M.J."/>
        </authorList>
    </citation>
    <scope>NUCLEOTIDE SEQUENCE</scope>
    <source>
        <strain evidence="6">ChiHcec3-11533</strain>
    </source>
</reference>
<keyword evidence="2 4" id="KW-0413">Isomerase</keyword>
<keyword evidence="3" id="KW-0694">RNA-binding</keyword>
<dbReference type="GO" id="GO:0120159">
    <property type="term" value="F:rRNA pseudouridine synthase activity"/>
    <property type="evidence" value="ECO:0007669"/>
    <property type="project" value="UniProtKB-ARBA"/>
</dbReference>
<dbReference type="EC" id="5.4.99.-" evidence="4"/>
<evidence type="ECO:0000256" key="4">
    <source>
        <dbReference type="RuleBase" id="RU003887"/>
    </source>
</evidence>
<dbReference type="EMBL" id="DVMU01000203">
    <property type="protein sequence ID" value="HIU34755.1"/>
    <property type="molecule type" value="Genomic_DNA"/>
</dbReference>
<dbReference type="Pfam" id="PF01479">
    <property type="entry name" value="S4"/>
    <property type="match status" value="1"/>
</dbReference>
<dbReference type="InterPro" id="IPR020103">
    <property type="entry name" value="PsdUridine_synth_cat_dom_sf"/>
</dbReference>
<dbReference type="AlphaFoldDB" id="A0A9D1ID49"/>
<dbReference type="PANTHER" id="PTHR47683:SF2">
    <property type="entry name" value="RNA-BINDING S4 DOMAIN-CONTAINING PROTEIN"/>
    <property type="match status" value="1"/>
</dbReference>
<dbReference type="InterPro" id="IPR006145">
    <property type="entry name" value="PsdUridine_synth_RsuA/RluA"/>
</dbReference>
<evidence type="ECO:0000256" key="2">
    <source>
        <dbReference type="ARBA" id="ARBA00023235"/>
    </source>
</evidence>
<dbReference type="PANTHER" id="PTHR47683">
    <property type="entry name" value="PSEUDOURIDINE SYNTHASE FAMILY PROTEIN-RELATED"/>
    <property type="match status" value="1"/>
</dbReference>
<dbReference type="NCBIfam" id="TIGR00093">
    <property type="entry name" value="pseudouridine synthase"/>
    <property type="match status" value="1"/>
</dbReference>